<dbReference type="EMBL" id="CP001824">
    <property type="protein sequence ID" value="ACZ40053.1"/>
    <property type="molecule type" value="Genomic_DNA"/>
</dbReference>
<evidence type="ECO:0000256" key="2">
    <source>
        <dbReference type="SAM" id="Phobius"/>
    </source>
</evidence>
<gene>
    <name evidence="3" type="ordered locus">Sthe_2639</name>
</gene>
<accession>D1C8B0</accession>
<organism evidence="3 4">
    <name type="scientific">Sphaerobacter thermophilus (strain ATCC 49802 / DSM 20745 / KCCM 41009 / NCIMB 13125 / S 6022)</name>
    <dbReference type="NCBI Taxonomy" id="479434"/>
    <lineage>
        <taxon>Bacteria</taxon>
        <taxon>Pseudomonadati</taxon>
        <taxon>Thermomicrobiota</taxon>
        <taxon>Thermomicrobia</taxon>
        <taxon>Sphaerobacterales</taxon>
        <taxon>Sphaerobacterineae</taxon>
        <taxon>Sphaerobacteraceae</taxon>
        <taxon>Sphaerobacter</taxon>
    </lineage>
</organism>
<dbReference type="RefSeq" id="WP_012873091.1">
    <property type="nucleotide sequence ID" value="NC_013524.1"/>
</dbReference>
<proteinExistence type="predicted"/>
<feature type="transmembrane region" description="Helical" evidence="2">
    <location>
        <begin position="14"/>
        <end position="36"/>
    </location>
</feature>
<keyword evidence="2" id="KW-0812">Transmembrane</keyword>
<evidence type="ECO:0000313" key="3">
    <source>
        <dbReference type="EMBL" id="ACZ40053.1"/>
    </source>
</evidence>
<keyword evidence="2" id="KW-1133">Transmembrane helix</keyword>
<dbReference type="AlphaFoldDB" id="D1C8B0"/>
<dbReference type="KEGG" id="sti:Sthe_2639"/>
<evidence type="ECO:0000313" key="4">
    <source>
        <dbReference type="Proteomes" id="UP000002027"/>
    </source>
</evidence>
<dbReference type="Proteomes" id="UP000002027">
    <property type="component" value="Chromosome 2"/>
</dbReference>
<dbReference type="HOGENOM" id="CLU_3012023_0_0_0"/>
<dbReference type="InParanoid" id="D1C8B0"/>
<sequence length="56" mass="5963">MSESVLSNARLRGILVRALIILLAYFLVIGIILPSFSRETPSTPGPTPTVGVPATR</sequence>
<evidence type="ECO:0000256" key="1">
    <source>
        <dbReference type="SAM" id="MobiDB-lite"/>
    </source>
</evidence>
<feature type="region of interest" description="Disordered" evidence="1">
    <location>
        <begin position="36"/>
        <end position="56"/>
    </location>
</feature>
<reference evidence="3 4" key="2">
    <citation type="journal article" date="2010" name="Stand. Genomic Sci.">
        <title>Complete genome sequence of Desulfohalobium retbaense type strain (HR(100)).</title>
        <authorList>
            <person name="Spring S."/>
            <person name="Nolan M."/>
            <person name="Lapidus A."/>
            <person name="Glavina Del Rio T."/>
            <person name="Copeland A."/>
            <person name="Tice H."/>
            <person name="Cheng J.F."/>
            <person name="Lucas S."/>
            <person name="Land M."/>
            <person name="Chen F."/>
            <person name="Bruce D."/>
            <person name="Goodwin L."/>
            <person name="Pitluck S."/>
            <person name="Ivanova N."/>
            <person name="Mavromatis K."/>
            <person name="Mikhailova N."/>
            <person name="Pati A."/>
            <person name="Chen A."/>
            <person name="Palaniappan K."/>
            <person name="Hauser L."/>
            <person name="Chang Y.J."/>
            <person name="Jeffries C.D."/>
            <person name="Munk C."/>
            <person name="Kiss H."/>
            <person name="Chain P."/>
            <person name="Han C."/>
            <person name="Brettin T."/>
            <person name="Detter J.C."/>
            <person name="Schuler E."/>
            <person name="Goker M."/>
            <person name="Rohde M."/>
            <person name="Bristow J."/>
            <person name="Eisen J.A."/>
            <person name="Markowitz V."/>
            <person name="Hugenholtz P."/>
            <person name="Kyrpides N.C."/>
            <person name="Klenk H.P."/>
        </authorList>
    </citation>
    <scope>NUCLEOTIDE SEQUENCE [LARGE SCALE GENOMIC DNA]</scope>
    <source>
        <strain evidence="4">ATCC 49802 / DSM 20745 / S 6022</strain>
    </source>
</reference>
<name>D1C8B0_SPHTD</name>
<protein>
    <submittedName>
        <fullName evidence="3">Uncharacterized protein</fullName>
    </submittedName>
</protein>
<dbReference type="STRING" id="479434.Sthe_2639"/>
<keyword evidence="2" id="KW-0472">Membrane</keyword>
<keyword evidence="4" id="KW-1185">Reference proteome</keyword>
<reference evidence="4" key="1">
    <citation type="submission" date="2009-11" db="EMBL/GenBank/DDBJ databases">
        <title>The complete chromosome 2 of Sphaerobacter thermophilus DSM 20745.</title>
        <authorList>
            <person name="Lucas S."/>
            <person name="Copeland A."/>
            <person name="Lapidus A."/>
            <person name="Glavina del Rio T."/>
            <person name="Dalin E."/>
            <person name="Tice H."/>
            <person name="Bruce D."/>
            <person name="Goodwin L."/>
            <person name="Pitluck S."/>
            <person name="Kyrpides N."/>
            <person name="Mavromatis K."/>
            <person name="Ivanova N."/>
            <person name="Mikhailova N."/>
            <person name="LaButti K.M."/>
            <person name="Clum A."/>
            <person name="Sun H.I."/>
            <person name="Brettin T."/>
            <person name="Detter J.C."/>
            <person name="Han C."/>
            <person name="Larimer F."/>
            <person name="Land M."/>
            <person name="Hauser L."/>
            <person name="Markowitz V."/>
            <person name="Cheng J.F."/>
            <person name="Hugenholtz P."/>
            <person name="Woyke T."/>
            <person name="Wu D."/>
            <person name="Steenblock K."/>
            <person name="Schneider S."/>
            <person name="Pukall R."/>
            <person name="Goeker M."/>
            <person name="Klenk H.P."/>
            <person name="Eisen J.A."/>
        </authorList>
    </citation>
    <scope>NUCLEOTIDE SEQUENCE [LARGE SCALE GENOMIC DNA]</scope>
    <source>
        <strain evidence="4">ATCC 49802 / DSM 20745 / S 6022</strain>
    </source>
</reference>